<dbReference type="GO" id="GO:0016020">
    <property type="term" value="C:membrane"/>
    <property type="evidence" value="ECO:0007669"/>
    <property type="project" value="UniProtKB-SubCell"/>
</dbReference>
<feature type="transmembrane region" description="Helical" evidence="5">
    <location>
        <begin position="16"/>
        <end position="38"/>
    </location>
</feature>
<keyword evidence="3 5" id="KW-1133">Transmembrane helix</keyword>
<evidence type="ECO:0000313" key="8">
    <source>
        <dbReference type="Proteomes" id="UP000266301"/>
    </source>
</evidence>
<dbReference type="InterPro" id="IPR017500">
    <property type="entry name" value="Phage_infect_YhgE_N"/>
</dbReference>
<proteinExistence type="predicted"/>
<reference evidence="7 8" key="1">
    <citation type="journal article" date="2019" name="Int. J. Syst. Evol. Microbiol.">
        <title>Clostridium fermenticellae sp. nov., isolated from the mud in a fermentation cellar for the production of the Chinese liquor, baijiu.</title>
        <authorList>
            <person name="Xu P.X."/>
            <person name="Chai L.J."/>
            <person name="Qiu T."/>
            <person name="Zhang X.J."/>
            <person name="Lu Z.M."/>
            <person name="Xiao C."/>
            <person name="Wang S.T."/>
            <person name="Shen C.H."/>
            <person name="Shi J.S."/>
            <person name="Xu Z.H."/>
        </authorList>
    </citation>
    <scope>NUCLEOTIDE SEQUENCE [LARGE SCALE GENOMIC DNA]</scope>
    <source>
        <strain evidence="7 8">JN500901</strain>
    </source>
</reference>
<dbReference type="OrthoDB" id="9811483at2"/>
<dbReference type="Proteomes" id="UP000266301">
    <property type="component" value="Chromosome"/>
</dbReference>
<evidence type="ECO:0000256" key="5">
    <source>
        <dbReference type="SAM" id="Phobius"/>
    </source>
</evidence>
<dbReference type="AlphaFoldDB" id="A0A386H368"/>
<keyword evidence="8" id="KW-1185">Reference proteome</keyword>
<accession>A0A386H368</accession>
<dbReference type="EMBL" id="CP032416">
    <property type="protein sequence ID" value="AYD40116.1"/>
    <property type="molecule type" value="Genomic_DNA"/>
</dbReference>
<feature type="domain" description="ABC-2 type transporter transmembrane" evidence="6">
    <location>
        <begin position="384"/>
        <end position="696"/>
    </location>
</feature>
<evidence type="ECO:0000256" key="1">
    <source>
        <dbReference type="ARBA" id="ARBA00004141"/>
    </source>
</evidence>
<feature type="transmembrane region" description="Helical" evidence="5">
    <location>
        <begin position="626"/>
        <end position="649"/>
    </location>
</feature>
<dbReference type="InterPro" id="IPR017501">
    <property type="entry name" value="Phage_infect_YhgE_C"/>
</dbReference>
<feature type="transmembrane region" description="Helical" evidence="5">
    <location>
        <begin position="595"/>
        <end position="614"/>
    </location>
</feature>
<dbReference type="PANTHER" id="PTHR43077">
    <property type="entry name" value="TRANSPORT PERMEASE YVFS-RELATED"/>
    <property type="match status" value="1"/>
</dbReference>
<evidence type="ECO:0000256" key="4">
    <source>
        <dbReference type="ARBA" id="ARBA00023136"/>
    </source>
</evidence>
<dbReference type="InterPro" id="IPR051328">
    <property type="entry name" value="T7SS_ABC-Transporter"/>
</dbReference>
<organism evidence="7 8">
    <name type="scientific">Clostridium fermenticellae</name>
    <dbReference type="NCBI Taxonomy" id="2068654"/>
    <lineage>
        <taxon>Bacteria</taxon>
        <taxon>Bacillati</taxon>
        <taxon>Bacillota</taxon>
        <taxon>Clostridia</taxon>
        <taxon>Eubacteriales</taxon>
        <taxon>Clostridiaceae</taxon>
        <taxon>Clostridium</taxon>
    </lineage>
</organism>
<sequence length="720" mass="81076">MKNIFRIFKRDLKNIFTNYVAIIIITALIILPSLYAWFNIAASWDPYSNTKNLSVAIVNLDQGSEFKNIKINVGKDVIAKLKNDQNIGWRFVSSEDAKKGVKTGKYYASITITKDFSKNLLSIINGNVIKKSELIYSVNEKINAIAPKITKNGATALEDEITRNFIQTCSDTVFSYLNQFGVELEHIKPQLQNIADIIMDMDKGMPKVGNYIDTAYTSSILFKQFLGDVQKNVSVVSDGLNKTVDIAEKSNNFMKKSKSSLEMIPSWIKSDLNSMKDSINNALDILKDIKPLIDNNQSEMRKKLVIIVDTCDSMIKKIDNNIELLNSINNYADSEIISNFIGRLSDLKNKFIDEESKLNKIIGYIDDGKEVSDEEINSILNEANEISNLATFINNDFSEDTFYRIESILEDISGLSSDGIEILQNAQKNIPTINSLIINAENGTNMGSNILKDIKDRFPEAAKHVHSDAEKIKNLTEDRRLNEVINIMERNAKMESDFLANPVEMKQERIYPIPNYGSAMAPFYTVLAIWVGAFILLSILSVGVNDFSNGIKVTPLESFFGRYLTFASITIMQALVVTLGNLFILKTYVLHPFWYVIYGIFVSIVFIMIVYTLVSVFGNIGKAITMIALVLQVSASGGTFPVELMSSFFRYINPLLPFTYAIGGMRELIGGILESTLIRDVTILCIYFLLALFMGIFFKEKINKLNKKFVKMFKQSGLVE</sequence>
<name>A0A386H368_9CLOT</name>
<dbReference type="PANTHER" id="PTHR43077:SF10">
    <property type="entry name" value="TRANSPORT PERMEASE PROTEIN"/>
    <property type="match status" value="1"/>
</dbReference>
<evidence type="ECO:0000259" key="6">
    <source>
        <dbReference type="Pfam" id="PF12698"/>
    </source>
</evidence>
<gene>
    <name evidence="7" type="ORF">D4Z93_06130</name>
</gene>
<dbReference type="InterPro" id="IPR013525">
    <property type="entry name" value="ABC2_TM"/>
</dbReference>
<dbReference type="NCBIfam" id="TIGR03062">
    <property type="entry name" value="pip_yhgE_Cterm"/>
    <property type="match status" value="1"/>
</dbReference>
<feature type="transmembrane region" description="Helical" evidence="5">
    <location>
        <begin position="521"/>
        <end position="542"/>
    </location>
</feature>
<comment type="subcellular location">
    <subcellularLocation>
        <location evidence="1">Membrane</location>
        <topology evidence="1">Multi-pass membrane protein</topology>
    </subcellularLocation>
</comment>
<feature type="domain" description="ABC-2 type transporter transmembrane" evidence="6">
    <location>
        <begin position="23"/>
        <end position="167"/>
    </location>
</feature>
<keyword evidence="2 5" id="KW-0812">Transmembrane</keyword>
<dbReference type="NCBIfam" id="TIGR03061">
    <property type="entry name" value="pip_yhgE_Nterm"/>
    <property type="match status" value="1"/>
</dbReference>
<keyword evidence="4 5" id="KW-0472">Membrane</keyword>
<dbReference type="KEGG" id="cfer:D4Z93_06130"/>
<feature type="transmembrane region" description="Helical" evidence="5">
    <location>
        <begin position="563"/>
        <end position="583"/>
    </location>
</feature>
<dbReference type="RefSeq" id="WP_119971343.1">
    <property type="nucleotide sequence ID" value="NZ_CP032416.1"/>
</dbReference>
<dbReference type="Gene3D" id="3.40.1710.10">
    <property type="entry name" value="abc type-2 transporter like domain"/>
    <property type="match status" value="1"/>
</dbReference>
<evidence type="ECO:0000256" key="2">
    <source>
        <dbReference type="ARBA" id="ARBA00022692"/>
    </source>
</evidence>
<feature type="transmembrane region" description="Helical" evidence="5">
    <location>
        <begin position="681"/>
        <end position="698"/>
    </location>
</feature>
<evidence type="ECO:0000256" key="3">
    <source>
        <dbReference type="ARBA" id="ARBA00022989"/>
    </source>
</evidence>
<evidence type="ECO:0000313" key="7">
    <source>
        <dbReference type="EMBL" id="AYD40116.1"/>
    </source>
</evidence>
<dbReference type="GO" id="GO:0140359">
    <property type="term" value="F:ABC-type transporter activity"/>
    <property type="evidence" value="ECO:0007669"/>
    <property type="project" value="InterPro"/>
</dbReference>
<dbReference type="Pfam" id="PF12698">
    <property type="entry name" value="ABC2_membrane_3"/>
    <property type="match status" value="2"/>
</dbReference>
<protein>
    <submittedName>
        <fullName evidence="7">YhgE/Pip domain-containing protein</fullName>
    </submittedName>
</protein>